<reference evidence="1" key="1">
    <citation type="journal article" date="2020" name="Nature">
        <title>Giant virus diversity and host interactions through global metagenomics.</title>
        <authorList>
            <person name="Schulz F."/>
            <person name="Roux S."/>
            <person name="Paez-Espino D."/>
            <person name="Jungbluth S."/>
            <person name="Walsh D.A."/>
            <person name="Denef V.J."/>
            <person name="McMahon K.D."/>
            <person name="Konstantinidis K.T."/>
            <person name="Eloe-Fadrosh E.A."/>
            <person name="Kyrpides N.C."/>
            <person name="Woyke T."/>
        </authorList>
    </citation>
    <scope>NUCLEOTIDE SEQUENCE</scope>
    <source>
        <strain evidence="1">GVMAG-M-3300023184-161</strain>
    </source>
</reference>
<dbReference type="EMBL" id="MN739999">
    <property type="protein sequence ID" value="QHT82403.1"/>
    <property type="molecule type" value="Genomic_DNA"/>
</dbReference>
<organism evidence="1">
    <name type="scientific">viral metagenome</name>
    <dbReference type="NCBI Taxonomy" id="1070528"/>
    <lineage>
        <taxon>unclassified sequences</taxon>
        <taxon>metagenomes</taxon>
        <taxon>organismal metagenomes</taxon>
    </lineage>
</organism>
<name>A0A6C0HR93_9ZZZZ</name>
<protein>
    <submittedName>
        <fullName evidence="1">Uncharacterized protein</fullName>
    </submittedName>
</protein>
<evidence type="ECO:0000313" key="1">
    <source>
        <dbReference type="EMBL" id="QHT82403.1"/>
    </source>
</evidence>
<sequence length="178" mass="20112">MAASKCFNTIQPSQTSSDYLNQLRQTTIFNVTNKAVINNTFGGYKKKTFKISTNPNNISGCLIWADSYESLIDVNKGKTIVKNEINTNFGEYNAPFYTTSSSNAYDRTIVVNSNYKYQYDDTCFYNSEEGHVPPYMNSVKIVSTTIPAIQNYIKSINQKQLFHNSRTPRSIGFGNICP</sequence>
<proteinExistence type="predicted"/>
<accession>A0A6C0HR93</accession>
<dbReference type="AlphaFoldDB" id="A0A6C0HR93"/>